<evidence type="ECO:0000313" key="4">
    <source>
        <dbReference type="EMBL" id="PAV69874.1"/>
    </source>
</evidence>
<dbReference type="InterPro" id="IPR011042">
    <property type="entry name" value="6-blade_b-propeller_TolB-like"/>
</dbReference>
<reference evidence="4 5" key="1">
    <citation type="journal article" date="2017" name="Curr. Biol.">
        <title>Genome architecture and evolution of a unichromosomal asexual nematode.</title>
        <authorList>
            <person name="Fradin H."/>
            <person name="Zegar C."/>
            <person name="Gutwein M."/>
            <person name="Lucas J."/>
            <person name="Kovtun M."/>
            <person name="Corcoran D."/>
            <person name="Baugh L.R."/>
            <person name="Kiontke K."/>
            <person name="Gunsalus K."/>
            <person name="Fitch D.H."/>
            <person name="Piano F."/>
        </authorList>
    </citation>
    <scope>NUCLEOTIDE SEQUENCE [LARGE SCALE GENOMIC DNA]</scope>
    <source>
        <strain evidence="4">PF1309</strain>
    </source>
</reference>
<dbReference type="Gene3D" id="2.120.10.30">
    <property type="entry name" value="TolB, C-terminal domain"/>
    <property type="match status" value="1"/>
</dbReference>
<name>A0A2A2K7G4_9BILA</name>
<keyword evidence="2" id="KW-0812">Transmembrane</keyword>
<proteinExistence type="predicted"/>
<evidence type="ECO:0000313" key="5">
    <source>
        <dbReference type="Proteomes" id="UP000218231"/>
    </source>
</evidence>
<feature type="transmembrane region" description="Helical" evidence="2">
    <location>
        <begin position="20"/>
        <end position="47"/>
    </location>
</feature>
<dbReference type="PANTHER" id="PTHR19328">
    <property type="entry name" value="HEDGEHOG-INTERACTING PROTEIN"/>
    <property type="match status" value="1"/>
</dbReference>
<organism evidence="4 5">
    <name type="scientific">Diploscapter pachys</name>
    <dbReference type="NCBI Taxonomy" id="2018661"/>
    <lineage>
        <taxon>Eukaryota</taxon>
        <taxon>Metazoa</taxon>
        <taxon>Ecdysozoa</taxon>
        <taxon>Nematoda</taxon>
        <taxon>Chromadorea</taxon>
        <taxon>Rhabditida</taxon>
        <taxon>Rhabditina</taxon>
        <taxon>Rhabditomorpha</taxon>
        <taxon>Rhabditoidea</taxon>
        <taxon>Rhabditidae</taxon>
        <taxon>Diploscapter</taxon>
    </lineage>
</organism>
<protein>
    <recommendedName>
        <fullName evidence="3">Glucose/Sorbosone dehydrogenase domain-containing protein</fullName>
    </recommendedName>
</protein>
<comment type="caution">
    <text evidence="4">The sequence shown here is derived from an EMBL/GenBank/DDBJ whole genome shotgun (WGS) entry which is preliminary data.</text>
</comment>
<dbReference type="InterPro" id="IPR011041">
    <property type="entry name" value="Quinoprot_gluc/sorb_DH_b-prop"/>
</dbReference>
<dbReference type="Proteomes" id="UP000218231">
    <property type="component" value="Unassembled WGS sequence"/>
</dbReference>
<keyword evidence="2" id="KW-1133">Transmembrane helix</keyword>
<keyword evidence="2" id="KW-0472">Membrane</keyword>
<feature type="region of interest" description="Disordered" evidence="1">
    <location>
        <begin position="215"/>
        <end position="244"/>
    </location>
</feature>
<dbReference type="OrthoDB" id="10266706at2759"/>
<evidence type="ECO:0000256" key="2">
    <source>
        <dbReference type="SAM" id="Phobius"/>
    </source>
</evidence>
<dbReference type="AlphaFoldDB" id="A0A2A2K7G4"/>
<dbReference type="Pfam" id="PF07995">
    <property type="entry name" value="GSDH"/>
    <property type="match status" value="1"/>
</dbReference>
<keyword evidence="5" id="KW-1185">Reference proteome</keyword>
<dbReference type="SUPFAM" id="SSF50952">
    <property type="entry name" value="Soluble quinoprotein glucose dehydrogenase"/>
    <property type="match status" value="1"/>
</dbReference>
<gene>
    <name evidence="4" type="ORF">WR25_04925</name>
</gene>
<dbReference type="PANTHER" id="PTHR19328:SF75">
    <property type="entry name" value="ALDOSE SUGAR DEHYDROGENASE YLII"/>
    <property type="match status" value="1"/>
</dbReference>
<dbReference type="InterPro" id="IPR012938">
    <property type="entry name" value="Glc/Sorbosone_DH"/>
</dbReference>
<feature type="compositionally biased region" description="Pro residues" evidence="1">
    <location>
        <begin position="662"/>
        <end position="678"/>
    </location>
</feature>
<dbReference type="STRING" id="2018661.A0A2A2K7G4"/>
<feature type="region of interest" description="Disordered" evidence="1">
    <location>
        <begin position="647"/>
        <end position="690"/>
    </location>
</feature>
<accession>A0A2A2K7G4</accession>
<sequence>MLLSIIFSDATELAIAISSARLAVATVAILLLSFVGCVGVVCFFEFVRAFAGKRRGGGEQAIGDRQLRVMDLVEADGHRLIAAHVDRHLVALDPDQIAGQDLAVVDLLDQRHLRLMPRPIDVILRAGERAVDAGRRHFEAIGVLDRILALGLQRVEHVRDAARQIGAIVDRQLAGVGPFGHDLERGVGFAAEHLHAHEVETQRFGFGFDQCGQKGDVRHAGSKTDMRVRRRGRGPPQPLSPDDKQASIVRARAFAAPIKRETFMRLHLLAALPVVLIACSGNAPATGEGAQAGETPPSAKPFRETVVADFVSPWALAFLPDNRILVTEKAGQMILLSADGKRRQTIATLPVDSAGQGGLMDVVPAPDFATSKRIYFSYSTAGQGGKGVVLARGRLRGEGASERLGEIEALFQARPFVEGNGHYSGRIAFAPDGQSLFFTNGERQKFTPAQDPQATLGKVLRLTLDGKPAPGNPLVAKGFAPEVWSYGHRNLLGIAFDAQGRLWEQEMGPKGGDELNLIMPGRNYGWPNASNGSHYDGRDIPDHRPGDGYEPPKVWWNPVISPGGLMIYSGNLFPAWKGDAFIGGLSSKSLVRVDLDGQTAKKADQWPMGARIRDVEQGPDGAIWVIEDGGESQGRLIRLTPRWRREAVTEGEDTVSVAFAETPPPPRPDGRGPPPPAAPREELAQSRTTR</sequence>
<evidence type="ECO:0000259" key="3">
    <source>
        <dbReference type="Pfam" id="PF07995"/>
    </source>
</evidence>
<evidence type="ECO:0000256" key="1">
    <source>
        <dbReference type="SAM" id="MobiDB-lite"/>
    </source>
</evidence>
<feature type="compositionally biased region" description="Basic and acidic residues" evidence="1">
    <location>
        <begin position="215"/>
        <end position="227"/>
    </location>
</feature>
<feature type="domain" description="Glucose/Sorbosone dehydrogenase" evidence="3">
    <location>
        <begin position="312"/>
        <end position="638"/>
    </location>
</feature>
<dbReference type="EMBL" id="LIAE01009417">
    <property type="protein sequence ID" value="PAV69874.1"/>
    <property type="molecule type" value="Genomic_DNA"/>
</dbReference>